<dbReference type="Gene3D" id="3.40.630.30">
    <property type="match status" value="1"/>
</dbReference>
<dbReference type="GO" id="GO:0016740">
    <property type="term" value="F:transferase activity"/>
    <property type="evidence" value="ECO:0007669"/>
    <property type="project" value="UniProtKB-KW"/>
</dbReference>
<evidence type="ECO:0000313" key="2">
    <source>
        <dbReference type="EMBL" id="RMI31703.1"/>
    </source>
</evidence>
<proteinExistence type="predicted"/>
<dbReference type="AlphaFoldDB" id="A0A3M2L5A0"/>
<reference evidence="2 3" key="1">
    <citation type="submission" date="2018-10" db="EMBL/GenBank/DDBJ databases">
        <title>Isolation from cow dung.</title>
        <authorList>
            <person name="Ling L."/>
        </authorList>
    </citation>
    <scope>NUCLEOTIDE SEQUENCE [LARGE SCALE GENOMIC DNA]</scope>
    <source>
        <strain evidence="2 3">NEAU-LL90</strain>
    </source>
</reference>
<dbReference type="PROSITE" id="PS51729">
    <property type="entry name" value="GNAT_YJDJ"/>
    <property type="match status" value="1"/>
</dbReference>
<accession>A0A3M2L5A0</accession>
<sequence length="95" mass="10849">MTTRLEHNSDANRYELYVDDQLAAYADYTENTGRKVRDFDHTVTVPEFRGRGLAGRVVEFALQGSRADGFTVLPSCSYVEKFVTEHPEFDDILAR</sequence>
<dbReference type="RefSeq" id="WP_122188838.1">
    <property type="nucleotide sequence ID" value="NZ_RFFH01000006.1"/>
</dbReference>
<organism evidence="2 3">
    <name type="scientific">Nocardia stercoris</name>
    <dbReference type="NCBI Taxonomy" id="2483361"/>
    <lineage>
        <taxon>Bacteria</taxon>
        <taxon>Bacillati</taxon>
        <taxon>Actinomycetota</taxon>
        <taxon>Actinomycetes</taxon>
        <taxon>Mycobacteriales</taxon>
        <taxon>Nocardiaceae</taxon>
        <taxon>Nocardia</taxon>
    </lineage>
</organism>
<dbReference type="OrthoDB" id="5405911at2"/>
<dbReference type="PANTHER" id="PTHR31435">
    <property type="entry name" value="PROTEIN NATD1"/>
    <property type="match status" value="1"/>
</dbReference>
<keyword evidence="3" id="KW-1185">Reference proteome</keyword>
<dbReference type="PANTHER" id="PTHR31435:SF9">
    <property type="entry name" value="PROTEIN NATD1"/>
    <property type="match status" value="1"/>
</dbReference>
<dbReference type="EMBL" id="RFFH01000006">
    <property type="protein sequence ID" value="RMI31703.1"/>
    <property type="molecule type" value="Genomic_DNA"/>
</dbReference>
<gene>
    <name evidence="2" type="ORF">EBN03_15970</name>
</gene>
<keyword evidence="2" id="KW-0808">Transferase</keyword>
<evidence type="ECO:0000313" key="3">
    <source>
        <dbReference type="Proteomes" id="UP000279275"/>
    </source>
</evidence>
<protein>
    <submittedName>
        <fullName evidence="2">N-acetyltransferase</fullName>
    </submittedName>
</protein>
<dbReference type="Pfam" id="PF14542">
    <property type="entry name" value="Acetyltransf_CG"/>
    <property type="match status" value="1"/>
</dbReference>
<dbReference type="InterPro" id="IPR045057">
    <property type="entry name" value="Gcn5-rel_NAT"/>
</dbReference>
<dbReference type="SUPFAM" id="SSF55729">
    <property type="entry name" value="Acyl-CoA N-acyltransferases (Nat)"/>
    <property type="match status" value="1"/>
</dbReference>
<dbReference type="InterPro" id="IPR031165">
    <property type="entry name" value="GNAT_YJDJ"/>
</dbReference>
<comment type="caution">
    <text evidence="2">The sequence shown here is derived from an EMBL/GenBank/DDBJ whole genome shotgun (WGS) entry which is preliminary data.</text>
</comment>
<dbReference type="Proteomes" id="UP000279275">
    <property type="component" value="Unassembled WGS sequence"/>
</dbReference>
<evidence type="ECO:0000259" key="1">
    <source>
        <dbReference type="PROSITE" id="PS51729"/>
    </source>
</evidence>
<feature type="domain" description="N-acetyltransferase" evidence="1">
    <location>
        <begin position="6"/>
        <end position="94"/>
    </location>
</feature>
<dbReference type="InterPro" id="IPR016181">
    <property type="entry name" value="Acyl_CoA_acyltransferase"/>
</dbReference>
<name>A0A3M2L5A0_9NOCA</name>
<dbReference type="CDD" id="cd04301">
    <property type="entry name" value="NAT_SF"/>
    <property type="match status" value="1"/>
</dbReference>